<accession>A0A6B9XR98</accession>
<sequence length="44" mass="4817">MENVITAERRLVIYPLLMPVPLPTLPFHSMVPLIGAGMCASCAY</sequence>
<proteinExistence type="predicted"/>
<keyword evidence="1" id="KW-0496">Mitochondrion</keyword>
<protein>
    <submittedName>
        <fullName evidence="1">Uncharacterized protein</fullName>
    </submittedName>
</protein>
<reference evidence="1" key="1">
    <citation type="submission" date="2019-03" db="EMBL/GenBank/DDBJ databases">
        <title>Largest Complete Mitochondrial Genome of a Gymnosperm, Sitka Spruce (Picea sitchensis), Indicates Complex Physical Structure.</title>
        <authorList>
            <person name="Jackman S.D."/>
            <person name="Coombe L."/>
            <person name="Warren R."/>
            <person name="Kirk H."/>
            <person name="Trinh E."/>
            <person name="McLeod T."/>
            <person name="Pleasance S."/>
            <person name="Pandoh P."/>
            <person name="Zhao Y."/>
            <person name="Coope R."/>
            <person name="Bousquet J."/>
            <person name="Bohlmann J.C."/>
            <person name="Jones S.J.M."/>
            <person name="Birol I."/>
        </authorList>
    </citation>
    <scope>NUCLEOTIDE SEQUENCE</scope>
    <source>
        <strain evidence="1">Q903</strain>
    </source>
</reference>
<evidence type="ECO:0000313" key="1">
    <source>
        <dbReference type="EMBL" id="QHR91654.1"/>
    </source>
</evidence>
<name>A0A6B9XR98_PICSI</name>
<organism evidence="1">
    <name type="scientific">Picea sitchensis</name>
    <name type="common">Sitka spruce</name>
    <name type="synonym">Pinus sitchensis</name>
    <dbReference type="NCBI Taxonomy" id="3332"/>
    <lineage>
        <taxon>Eukaryota</taxon>
        <taxon>Viridiplantae</taxon>
        <taxon>Streptophyta</taxon>
        <taxon>Embryophyta</taxon>
        <taxon>Tracheophyta</taxon>
        <taxon>Spermatophyta</taxon>
        <taxon>Pinopsida</taxon>
        <taxon>Pinidae</taxon>
        <taxon>Conifers I</taxon>
        <taxon>Pinales</taxon>
        <taxon>Pinaceae</taxon>
        <taxon>Picea</taxon>
    </lineage>
</organism>
<dbReference type="EMBL" id="MK697702">
    <property type="protein sequence ID" value="QHR91654.1"/>
    <property type="molecule type" value="Genomic_DNA"/>
</dbReference>
<geneLocation type="mitochondrion" evidence="1"/>
<gene>
    <name evidence="1" type="primary">orf05722</name>
    <name evidence="1" type="ORF">Q903MT_gene5690</name>
</gene>
<dbReference type="AlphaFoldDB" id="A0A6B9XR98"/>